<keyword evidence="3" id="KW-0479">Metal-binding</keyword>
<feature type="non-terminal residue" evidence="9">
    <location>
        <position position="1"/>
    </location>
</feature>
<evidence type="ECO:0000313" key="9">
    <source>
        <dbReference type="EMBL" id="OPX18134.1"/>
    </source>
</evidence>
<sequence>LDIDTVANLEHMGKKSAQNLISAIEQSKQREFVRVLYGLGIPNIGLNGSHLLVNEFKTIENIINAKLEDFVKINGIGKVVAKSIINYFKNKKNRDLIKNLKKIGLKFEIKKSLQKRTSLIGKRFVFTGELKSMTRTEAQNLVREYGGQPSSTVSKNTDYVVMGKNPGSKFEKAKKLNIRIINEEQFLRLIKRGKL</sequence>
<evidence type="ECO:0000313" key="10">
    <source>
        <dbReference type="Proteomes" id="UP000191663"/>
    </source>
</evidence>
<dbReference type="CDD" id="cd17748">
    <property type="entry name" value="BRCT_DNA_ligase_like"/>
    <property type="match status" value="1"/>
</dbReference>
<dbReference type="InterPro" id="IPR003583">
    <property type="entry name" value="Hlx-hairpin-Hlx_DNA-bd_motif"/>
</dbReference>
<dbReference type="SUPFAM" id="SSF52113">
    <property type="entry name" value="BRCT domain"/>
    <property type="match status" value="1"/>
</dbReference>
<proteinExistence type="predicted"/>
<dbReference type="AlphaFoldDB" id="A0A1V4QFM8"/>
<protein>
    <recommendedName>
        <fullName evidence="8">BRCT domain-containing protein</fullName>
    </recommendedName>
</protein>
<dbReference type="InterPro" id="IPR041663">
    <property type="entry name" value="DisA/LigA_HHH"/>
</dbReference>
<evidence type="ECO:0000256" key="7">
    <source>
        <dbReference type="ARBA" id="ARBA00023204"/>
    </source>
</evidence>
<evidence type="ECO:0000256" key="1">
    <source>
        <dbReference type="ARBA" id="ARBA00022598"/>
    </source>
</evidence>
<keyword evidence="4" id="KW-0227">DNA damage</keyword>
<dbReference type="Pfam" id="PF12826">
    <property type="entry name" value="HHH_2"/>
    <property type="match status" value="1"/>
</dbReference>
<dbReference type="InterPro" id="IPR036420">
    <property type="entry name" value="BRCT_dom_sf"/>
</dbReference>
<dbReference type="GO" id="GO:0016874">
    <property type="term" value="F:ligase activity"/>
    <property type="evidence" value="ECO:0007669"/>
    <property type="project" value="UniProtKB-KW"/>
</dbReference>
<evidence type="ECO:0000256" key="3">
    <source>
        <dbReference type="ARBA" id="ARBA00022723"/>
    </source>
</evidence>
<evidence type="ECO:0000256" key="4">
    <source>
        <dbReference type="ARBA" id="ARBA00022763"/>
    </source>
</evidence>
<dbReference type="SMART" id="SM00278">
    <property type="entry name" value="HhH1"/>
    <property type="match status" value="2"/>
</dbReference>
<organism evidence="9 10">
    <name type="scientific">candidate division WOR-3 bacterium 4484_100</name>
    <dbReference type="NCBI Taxonomy" id="1936077"/>
    <lineage>
        <taxon>Bacteria</taxon>
        <taxon>Bacteria division WOR-3</taxon>
    </lineage>
</organism>
<comment type="caution">
    <text evidence="9">The sequence shown here is derived from an EMBL/GenBank/DDBJ whole genome shotgun (WGS) entry which is preliminary data.</text>
</comment>
<accession>A0A1V4QFM8</accession>
<dbReference type="PROSITE" id="PS50172">
    <property type="entry name" value="BRCT"/>
    <property type="match status" value="1"/>
</dbReference>
<dbReference type="Gene3D" id="1.10.150.20">
    <property type="entry name" value="5' to 3' exonuclease, C-terminal subdomain"/>
    <property type="match status" value="1"/>
</dbReference>
<dbReference type="Proteomes" id="UP000191663">
    <property type="component" value="Unassembled WGS sequence"/>
</dbReference>
<dbReference type="SUPFAM" id="SSF47781">
    <property type="entry name" value="RuvA domain 2-like"/>
    <property type="match status" value="1"/>
</dbReference>
<dbReference type="SMART" id="SM00292">
    <property type="entry name" value="BRCT"/>
    <property type="match status" value="1"/>
</dbReference>
<dbReference type="EMBL" id="MUKB01000036">
    <property type="protein sequence ID" value="OPX18134.1"/>
    <property type="molecule type" value="Genomic_DNA"/>
</dbReference>
<keyword evidence="2" id="KW-0235">DNA replication</keyword>
<dbReference type="GO" id="GO:0003677">
    <property type="term" value="F:DNA binding"/>
    <property type="evidence" value="ECO:0007669"/>
    <property type="project" value="InterPro"/>
</dbReference>
<reference evidence="10" key="1">
    <citation type="submission" date="2017-01" db="EMBL/GenBank/DDBJ databases">
        <title>Novel pathways for hydrocarbon cycling and metabolic interdependencies in hydrothermal sediment communities.</title>
        <authorList>
            <person name="Dombrowski N."/>
            <person name="Seitz K."/>
            <person name="Teske A."/>
            <person name="Baker B."/>
        </authorList>
    </citation>
    <scope>NUCLEOTIDE SEQUENCE [LARGE SCALE GENOMIC DNA]</scope>
</reference>
<evidence type="ECO:0000256" key="6">
    <source>
        <dbReference type="ARBA" id="ARBA00023027"/>
    </source>
</evidence>
<evidence type="ECO:0000256" key="5">
    <source>
        <dbReference type="ARBA" id="ARBA00022833"/>
    </source>
</evidence>
<keyword evidence="1" id="KW-0436">Ligase</keyword>
<dbReference type="GO" id="GO:0046872">
    <property type="term" value="F:metal ion binding"/>
    <property type="evidence" value="ECO:0007669"/>
    <property type="project" value="UniProtKB-KW"/>
</dbReference>
<gene>
    <name evidence="9" type="ORF">BXT86_02735</name>
</gene>
<evidence type="ECO:0000259" key="8">
    <source>
        <dbReference type="PROSITE" id="PS50172"/>
    </source>
</evidence>
<dbReference type="GO" id="GO:0006281">
    <property type="term" value="P:DNA repair"/>
    <property type="evidence" value="ECO:0007669"/>
    <property type="project" value="UniProtKB-KW"/>
</dbReference>
<dbReference type="InterPro" id="IPR010994">
    <property type="entry name" value="RuvA_2-like"/>
</dbReference>
<name>A0A1V4QFM8_UNCW3</name>
<dbReference type="InterPro" id="IPR001357">
    <property type="entry name" value="BRCT_dom"/>
</dbReference>
<dbReference type="FunFam" id="1.10.150.20:FF:000006">
    <property type="entry name" value="DNA ligase"/>
    <property type="match status" value="1"/>
</dbReference>
<feature type="domain" description="BRCT" evidence="8">
    <location>
        <begin position="114"/>
        <end position="195"/>
    </location>
</feature>
<keyword evidence="6" id="KW-0520">NAD</keyword>
<dbReference type="Pfam" id="PF00533">
    <property type="entry name" value="BRCT"/>
    <property type="match status" value="1"/>
</dbReference>
<evidence type="ECO:0000256" key="2">
    <source>
        <dbReference type="ARBA" id="ARBA00022705"/>
    </source>
</evidence>
<keyword evidence="5" id="KW-0862">Zinc</keyword>
<keyword evidence="7" id="KW-0234">DNA repair</keyword>
<dbReference type="Gene3D" id="3.40.50.10190">
    <property type="entry name" value="BRCT domain"/>
    <property type="match status" value="1"/>
</dbReference>
<dbReference type="GO" id="GO:0006260">
    <property type="term" value="P:DNA replication"/>
    <property type="evidence" value="ECO:0007669"/>
    <property type="project" value="UniProtKB-KW"/>
</dbReference>